<dbReference type="PANTHER" id="PTHR22777:SF27">
    <property type="entry name" value="MAGNESIUM AND COBALT EFFLUX PROTEIN CORC"/>
    <property type="match status" value="1"/>
</dbReference>
<dbReference type="Proteomes" id="UP000277424">
    <property type="component" value="Unassembled WGS sequence"/>
</dbReference>
<dbReference type="FunFam" id="3.10.580.10:FF:000002">
    <property type="entry name" value="Magnesium/cobalt efflux protein CorC"/>
    <property type="match status" value="1"/>
</dbReference>
<dbReference type="PROSITE" id="PS51371">
    <property type="entry name" value="CBS"/>
    <property type="match status" value="2"/>
</dbReference>
<evidence type="ECO:0000259" key="5">
    <source>
        <dbReference type="PROSITE" id="PS51371"/>
    </source>
</evidence>
<evidence type="ECO:0000256" key="3">
    <source>
        <dbReference type="ARBA" id="ARBA00023122"/>
    </source>
</evidence>
<reference evidence="6 7" key="1">
    <citation type="submission" date="2018-10" db="EMBL/GenBank/DDBJ databases">
        <title>Comparative analysis of microorganisms from saline springs in Andes Mountain Range, Colombia.</title>
        <authorList>
            <person name="Rubin E."/>
        </authorList>
    </citation>
    <scope>NUCLEOTIDE SEQUENCE [LARGE SCALE GENOMIC DNA]</scope>
    <source>
        <strain evidence="6 7">USBA 36</strain>
    </source>
</reference>
<dbReference type="OrthoDB" id="9805314at2"/>
<dbReference type="InterPro" id="IPR044751">
    <property type="entry name" value="Ion_transp-like_CBS"/>
</dbReference>
<keyword evidence="2" id="KW-0677">Repeat</keyword>
<organism evidence="6 7">
    <name type="scientific">Oceanibaculum indicum</name>
    <dbReference type="NCBI Taxonomy" id="526216"/>
    <lineage>
        <taxon>Bacteria</taxon>
        <taxon>Pseudomonadati</taxon>
        <taxon>Pseudomonadota</taxon>
        <taxon>Alphaproteobacteria</taxon>
        <taxon>Rhodospirillales</taxon>
        <taxon>Oceanibaculaceae</taxon>
        <taxon>Oceanibaculum</taxon>
    </lineage>
</organism>
<dbReference type="SMART" id="SM00116">
    <property type="entry name" value="CBS"/>
    <property type="match status" value="2"/>
</dbReference>
<evidence type="ECO:0000256" key="1">
    <source>
        <dbReference type="ARBA" id="ARBA00006446"/>
    </source>
</evidence>
<dbReference type="Gene3D" id="3.30.465.10">
    <property type="match status" value="1"/>
</dbReference>
<dbReference type="PANTHER" id="PTHR22777">
    <property type="entry name" value="HEMOLYSIN-RELATED"/>
    <property type="match status" value="1"/>
</dbReference>
<dbReference type="InterPro" id="IPR036318">
    <property type="entry name" value="FAD-bd_PCMH-like_sf"/>
</dbReference>
<dbReference type="SUPFAM" id="SSF54631">
    <property type="entry name" value="CBS-domain pair"/>
    <property type="match status" value="1"/>
</dbReference>
<sequence>MSEASSTQPRVDGASEDPSIWSRLGGLLRLKRRRPADSGMRDTIEGLIEGNGGEQHAIGPDEQQLIANILGLREITAVDVMVPRADIVAVPEDISLADLVKEMTKAAHSRMPVYRETLDDVVGMVHIKDVLQYWGAQKPVTLKNLLRKVLFVSPSMRALDLLLQMRAARIHLALVVDEFGGIDGLITIEDLVEQIVGEIDDEHDVIEAPKLIEHRDADGTRWLLADARATVEEFEEIVGEVLDEEEREETDTLGGLVFMLAGRVPARGEVLRHDSGIEFEVTDVDPRRIKRLRIRNLPQTPQAMPADASGK</sequence>
<dbReference type="GO" id="GO:0050660">
    <property type="term" value="F:flavin adenine dinucleotide binding"/>
    <property type="evidence" value="ECO:0007669"/>
    <property type="project" value="InterPro"/>
</dbReference>
<dbReference type="InterPro" id="IPR046342">
    <property type="entry name" value="CBS_dom_sf"/>
</dbReference>
<gene>
    <name evidence="6" type="ORF">BCL74_3191</name>
</gene>
<dbReference type="GO" id="GO:0005886">
    <property type="term" value="C:plasma membrane"/>
    <property type="evidence" value="ECO:0007669"/>
    <property type="project" value="TreeGrafter"/>
</dbReference>
<accession>A0A420WCE9</accession>
<name>A0A420WCE9_9PROT</name>
<dbReference type="Pfam" id="PF03471">
    <property type="entry name" value="CorC_HlyC"/>
    <property type="match status" value="1"/>
</dbReference>
<dbReference type="InterPro" id="IPR005170">
    <property type="entry name" value="Transptr-assoc_dom"/>
</dbReference>
<dbReference type="InterPro" id="IPR016169">
    <property type="entry name" value="FAD-bd_PCMH_sub2"/>
</dbReference>
<dbReference type="Gene3D" id="3.10.580.10">
    <property type="entry name" value="CBS-domain"/>
    <property type="match status" value="1"/>
</dbReference>
<dbReference type="SMART" id="SM01091">
    <property type="entry name" value="CorC_HlyC"/>
    <property type="match status" value="1"/>
</dbReference>
<dbReference type="AlphaFoldDB" id="A0A420WCE9"/>
<evidence type="ECO:0000256" key="4">
    <source>
        <dbReference type="PROSITE-ProRule" id="PRU00703"/>
    </source>
</evidence>
<feature type="domain" description="CBS" evidence="5">
    <location>
        <begin position="81"/>
        <end position="140"/>
    </location>
</feature>
<evidence type="ECO:0000313" key="7">
    <source>
        <dbReference type="Proteomes" id="UP000277424"/>
    </source>
</evidence>
<protein>
    <submittedName>
        <fullName evidence="6">CBS domain protein</fullName>
    </submittedName>
</protein>
<proteinExistence type="inferred from homology"/>
<comment type="similarity">
    <text evidence="1">Belongs to the UPF0053 family. Hemolysin C subfamily.</text>
</comment>
<comment type="caution">
    <text evidence="6">The sequence shown here is derived from an EMBL/GenBank/DDBJ whole genome shotgun (WGS) entry which is preliminary data.</text>
</comment>
<dbReference type="CDD" id="cd04590">
    <property type="entry name" value="CBS_pair_CorC_HlyC_assoc"/>
    <property type="match status" value="1"/>
</dbReference>
<dbReference type="InterPro" id="IPR000644">
    <property type="entry name" value="CBS_dom"/>
</dbReference>
<keyword evidence="3 4" id="KW-0129">CBS domain</keyword>
<evidence type="ECO:0000256" key="2">
    <source>
        <dbReference type="ARBA" id="ARBA00022737"/>
    </source>
</evidence>
<evidence type="ECO:0000313" key="6">
    <source>
        <dbReference type="EMBL" id="RKQ68709.1"/>
    </source>
</evidence>
<feature type="domain" description="CBS" evidence="5">
    <location>
        <begin position="145"/>
        <end position="202"/>
    </location>
</feature>
<dbReference type="SUPFAM" id="SSF56176">
    <property type="entry name" value="FAD-binding/transporter-associated domain-like"/>
    <property type="match status" value="1"/>
</dbReference>
<dbReference type="Pfam" id="PF00571">
    <property type="entry name" value="CBS"/>
    <property type="match status" value="2"/>
</dbReference>
<dbReference type="EMBL" id="RBIG01000003">
    <property type="protein sequence ID" value="RKQ68709.1"/>
    <property type="molecule type" value="Genomic_DNA"/>
</dbReference>